<dbReference type="Proteomes" id="UP001432380">
    <property type="component" value="Segment"/>
</dbReference>
<organism evidence="1 2">
    <name type="scientific">Burkholderia phage vB_BpP_HN02</name>
    <dbReference type="NCBI Taxonomy" id="3116925"/>
    <lineage>
        <taxon>Viruses</taxon>
        <taxon>Duplodnaviria</taxon>
        <taxon>Heunggongvirae</taxon>
        <taxon>Uroviricota</taxon>
        <taxon>Caudoviricetes</taxon>
        <taxon>Schitoviridae</taxon>
    </lineage>
</organism>
<accession>A0AAX4JHQ0</accession>
<proteinExistence type="predicted"/>
<protein>
    <submittedName>
        <fullName evidence="1">Uncharacterized protein</fullName>
    </submittedName>
</protein>
<name>A0AAX4JHQ0_9CAUD</name>
<sequence>MISNTSGMLLLRWMGKEGGYELHDHAYHFTSDDVDMYYDAIYDAVVEHLNSVKPVLAIDDVLRIVFIGVYSLVGDGEDVNEFFDIEAIHYRKMDMDELNRFYEQLEIDEDLREQERAEEDAS</sequence>
<dbReference type="EMBL" id="PP079243">
    <property type="protein sequence ID" value="WVK89961.1"/>
    <property type="molecule type" value="Genomic_DNA"/>
</dbReference>
<reference evidence="1" key="1">
    <citation type="submission" date="2024-01" db="EMBL/GenBank/DDBJ databases">
        <authorList>
            <person name="Zhu Q."/>
        </authorList>
    </citation>
    <scope>NUCLEOTIDE SEQUENCE</scope>
</reference>
<evidence type="ECO:0000313" key="2">
    <source>
        <dbReference type="Proteomes" id="UP001432380"/>
    </source>
</evidence>
<evidence type="ECO:0000313" key="1">
    <source>
        <dbReference type="EMBL" id="WVK89961.1"/>
    </source>
</evidence>